<dbReference type="AlphaFoldDB" id="A0A131YMZ4"/>
<keyword evidence="1" id="KW-0732">Signal</keyword>
<organism evidence="2">
    <name type="scientific">Rhipicephalus appendiculatus</name>
    <name type="common">Brown ear tick</name>
    <dbReference type="NCBI Taxonomy" id="34631"/>
    <lineage>
        <taxon>Eukaryota</taxon>
        <taxon>Metazoa</taxon>
        <taxon>Ecdysozoa</taxon>
        <taxon>Arthropoda</taxon>
        <taxon>Chelicerata</taxon>
        <taxon>Arachnida</taxon>
        <taxon>Acari</taxon>
        <taxon>Parasitiformes</taxon>
        <taxon>Ixodida</taxon>
        <taxon>Ixodoidea</taxon>
        <taxon>Ixodidae</taxon>
        <taxon>Rhipicephalinae</taxon>
        <taxon>Rhipicephalus</taxon>
        <taxon>Rhipicephalus</taxon>
    </lineage>
</organism>
<feature type="chain" id="PRO_5007285502" evidence="1">
    <location>
        <begin position="23"/>
        <end position="193"/>
    </location>
</feature>
<dbReference type="Gene3D" id="2.40.128.20">
    <property type="match status" value="1"/>
</dbReference>
<dbReference type="InterPro" id="IPR002970">
    <property type="entry name" value="Tick_his-bd"/>
</dbReference>
<proteinExistence type="predicted"/>
<dbReference type="InterPro" id="IPR012674">
    <property type="entry name" value="Calycin"/>
</dbReference>
<accession>A0A131YMZ4</accession>
<dbReference type="SUPFAM" id="SSF50814">
    <property type="entry name" value="Lipocalins"/>
    <property type="match status" value="1"/>
</dbReference>
<protein>
    <submittedName>
        <fullName evidence="2">Lipocalin</fullName>
    </submittedName>
</protein>
<feature type="signal peptide" evidence="1">
    <location>
        <begin position="1"/>
        <end position="22"/>
    </location>
</feature>
<reference evidence="2" key="1">
    <citation type="journal article" date="2016" name="Ticks Tick Borne Dis.">
        <title>De novo assembly and annotation of the salivary gland transcriptome of Rhipicephalus appendiculatus male and female ticks during blood feeding.</title>
        <authorList>
            <person name="de Castro M.H."/>
            <person name="de Klerk D."/>
            <person name="Pienaar R."/>
            <person name="Latif A.A."/>
            <person name="Rees D.J."/>
            <person name="Mans B.J."/>
        </authorList>
    </citation>
    <scope>NUCLEOTIDE SEQUENCE</scope>
    <source>
        <tissue evidence="2">Salivary glands</tissue>
    </source>
</reference>
<evidence type="ECO:0000313" key="2">
    <source>
        <dbReference type="EMBL" id="JAP80644.1"/>
    </source>
</evidence>
<dbReference type="Pfam" id="PF02098">
    <property type="entry name" value="His_binding"/>
    <property type="match status" value="1"/>
</dbReference>
<sequence>MSHSLSVVLSAVAVVLLYRCDAGKGPNVLPRETPDAFEVFAVFPYAVAISDADNDTIFECLTATRKDFDPDAKTVTYVWSISDGPGKRKHVGFHHTAGATPDATNYTVGKSTNVEVAHIVWSDYKDCAITEVPHFAEQCTLWVSKAVEDLVPVSCLEQFHDVCGVMVPLHDSDLCLDDEDDVEDDNDDDATDE</sequence>
<dbReference type="GO" id="GO:0043176">
    <property type="term" value="F:amine binding"/>
    <property type="evidence" value="ECO:0007669"/>
    <property type="project" value="InterPro"/>
</dbReference>
<dbReference type="GO" id="GO:0030682">
    <property type="term" value="P:symbiont-mediated perturbation of host defenses"/>
    <property type="evidence" value="ECO:0007669"/>
    <property type="project" value="InterPro"/>
</dbReference>
<name>A0A131YMZ4_RHIAP</name>
<evidence type="ECO:0000256" key="1">
    <source>
        <dbReference type="SAM" id="SignalP"/>
    </source>
</evidence>
<dbReference type="EMBL" id="GEDV01007913">
    <property type="protein sequence ID" value="JAP80644.1"/>
    <property type="molecule type" value="Transcribed_RNA"/>
</dbReference>